<proteinExistence type="predicted"/>
<evidence type="ECO:0000256" key="1">
    <source>
        <dbReference type="ARBA" id="ARBA00022741"/>
    </source>
</evidence>
<dbReference type="CDD" id="cd10170">
    <property type="entry name" value="ASKHA_NBD_HSP70"/>
    <property type="match status" value="1"/>
</dbReference>
<dbReference type="InterPro" id="IPR013126">
    <property type="entry name" value="Hsp_70_fam"/>
</dbReference>
<dbReference type="GO" id="GO:0005524">
    <property type="term" value="F:ATP binding"/>
    <property type="evidence" value="ECO:0007669"/>
    <property type="project" value="UniProtKB-KW"/>
</dbReference>
<dbReference type="SUPFAM" id="SSF53067">
    <property type="entry name" value="Actin-like ATPase domain"/>
    <property type="match status" value="1"/>
</dbReference>
<dbReference type="Pfam" id="PF00012">
    <property type="entry name" value="HSP70"/>
    <property type="match status" value="1"/>
</dbReference>
<organism evidence="4 5">
    <name type="scientific">Penicillium olsonii</name>
    <dbReference type="NCBI Taxonomy" id="99116"/>
    <lineage>
        <taxon>Eukaryota</taxon>
        <taxon>Fungi</taxon>
        <taxon>Dikarya</taxon>
        <taxon>Ascomycota</taxon>
        <taxon>Pezizomycotina</taxon>
        <taxon>Eurotiomycetes</taxon>
        <taxon>Eurotiomycetidae</taxon>
        <taxon>Eurotiales</taxon>
        <taxon>Aspergillaceae</taxon>
        <taxon>Penicillium</taxon>
    </lineage>
</organism>
<evidence type="ECO:0000313" key="5">
    <source>
        <dbReference type="Proteomes" id="UP001153618"/>
    </source>
</evidence>
<dbReference type="PANTHER" id="PTHR14187:SF82">
    <property type="entry name" value="FAMILY CHAPERONE, PUTATIVE (AFU_ORTHOLOGUE AFUA_7G08575)-RELATED"/>
    <property type="match status" value="1"/>
</dbReference>
<dbReference type="OrthoDB" id="2963168at2759"/>
<dbReference type="GO" id="GO:0140662">
    <property type="term" value="F:ATP-dependent protein folding chaperone"/>
    <property type="evidence" value="ECO:0007669"/>
    <property type="project" value="InterPro"/>
</dbReference>
<protein>
    <submittedName>
        <fullName evidence="4">Uncharacterized protein</fullName>
    </submittedName>
</protein>
<accession>A0A9W4MKV6</accession>
<evidence type="ECO:0000256" key="2">
    <source>
        <dbReference type="ARBA" id="ARBA00022840"/>
    </source>
</evidence>
<reference evidence="4" key="1">
    <citation type="submission" date="2021-07" db="EMBL/GenBank/DDBJ databases">
        <authorList>
            <person name="Branca A.L. A."/>
        </authorList>
    </citation>
    <scope>NUCLEOTIDE SEQUENCE</scope>
</reference>
<keyword evidence="2" id="KW-0067">ATP-binding</keyword>
<evidence type="ECO:0000256" key="3">
    <source>
        <dbReference type="SAM" id="MobiDB-lite"/>
    </source>
</evidence>
<feature type="region of interest" description="Disordered" evidence="3">
    <location>
        <begin position="1"/>
        <end position="21"/>
    </location>
</feature>
<sequence length="195" mass="21486">MIRTRTRHSHQEPAGTSEKVPTLLSYRGSKLAWGHQVDHSGERPDTTIEGVKLLLDPSQTYRFKPARDAERLLQELNKTPVQAVGDFLERLVAHLMEILNRRFSTALQSMELQYILTVPAVWSDKAKDATMRAAHLANIPPSALTLLSEPEAAAIYAIHTVQPNSIKLNDCLIVCDAGGGTVVSYTCTPQGLMSV</sequence>
<dbReference type="Gene3D" id="3.30.420.40">
    <property type="match status" value="1"/>
</dbReference>
<dbReference type="PANTHER" id="PTHR14187">
    <property type="entry name" value="ALPHA KINASE/ELONGATION FACTOR 2 KINASE"/>
    <property type="match status" value="1"/>
</dbReference>
<keyword evidence="5" id="KW-1185">Reference proteome</keyword>
<dbReference type="InterPro" id="IPR043129">
    <property type="entry name" value="ATPase_NBD"/>
</dbReference>
<name>A0A9W4MKV6_PENOL</name>
<dbReference type="Proteomes" id="UP001153618">
    <property type="component" value="Unassembled WGS sequence"/>
</dbReference>
<dbReference type="EMBL" id="CAJVOS010000006">
    <property type="protein sequence ID" value="CAG7939665.1"/>
    <property type="molecule type" value="Genomic_DNA"/>
</dbReference>
<keyword evidence="1" id="KW-0547">Nucleotide-binding</keyword>
<gene>
    <name evidence="4" type="ORF">POLS_LOCUS139</name>
</gene>
<dbReference type="AlphaFoldDB" id="A0A9W4MKV6"/>
<comment type="caution">
    <text evidence="4">The sequence shown here is derived from an EMBL/GenBank/DDBJ whole genome shotgun (WGS) entry which is preliminary data.</text>
</comment>
<evidence type="ECO:0000313" key="4">
    <source>
        <dbReference type="EMBL" id="CAG7939665.1"/>
    </source>
</evidence>